<proteinExistence type="predicted"/>
<keyword evidence="2" id="KW-1185">Reference proteome</keyword>
<dbReference type="AlphaFoldDB" id="A0A225DLJ1"/>
<comment type="caution">
    <text evidence="1">The sequence shown here is derived from an EMBL/GenBank/DDBJ whole genome shotgun (WGS) entry which is preliminary data.</text>
</comment>
<reference evidence="2" key="1">
    <citation type="submission" date="2017-06" db="EMBL/GenBank/DDBJ databases">
        <title>Genome analysis of Fimbriiglobus ruber SP5, the first member of the order Planctomycetales with confirmed chitinolytic capability.</title>
        <authorList>
            <person name="Ravin N.V."/>
            <person name="Rakitin A.L."/>
            <person name="Ivanova A.A."/>
            <person name="Beletsky A.V."/>
            <person name="Kulichevskaya I.S."/>
            <person name="Mardanov A.V."/>
            <person name="Dedysh S.N."/>
        </authorList>
    </citation>
    <scope>NUCLEOTIDE SEQUENCE [LARGE SCALE GENOMIC DNA]</scope>
    <source>
        <strain evidence="2">SP5</strain>
    </source>
</reference>
<organism evidence="1 2">
    <name type="scientific">Fimbriiglobus ruber</name>
    <dbReference type="NCBI Taxonomy" id="1908690"/>
    <lineage>
        <taxon>Bacteria</taxon>
        <taxon>Pseudomonadati</taxon>
        <taxon>Planctomycetota</taxon>
        <taxon>Planctomycetia</taxon>
        <taxon>Gemmatales</taxon>
        <taxon>Gemmataceae</taxon>
        <taxon>Fimbriiglobus</taxon>
    </lineage>
</organism>
<protein>
    <submittedName>
        <fullName evidence="1">Uncharacterized protein</fullName>
    </submittedName>
</protein>
<sequence length="133" mass="14377">MSLGIYPVFNPELMGTKFDALGERLAVNFEALDQTACSAGLTPFTAFADNRTVPEDFEGDPEDLADVMGEWTEWFDPAEGQAVMQAIAGHIKANPTAAEQLDDPDEVVAELEELARVLAAAAVEGARFRLQMS</sequence>
<evidence type="ECO:0000313" key="1">
    <source>
        <dbReference type="EMBL" id="OWK38069.1"/>
    </source>
</evidence>
<dbReference type="RefSeq" id="WP_088257884.1">
    <property type="nucleotide sequence ID" value="NZ_NIDE01000014.1"/>
</dbReference>
<gene>
    <name evidence="1" type="ORF">FRUB_07189</name>
</gene>
<name>A0A225DLJ1_9BACT</name>
<dbReference type="EMBL" id="NIDE01000014">
    <property type="protein sequence ID" value="OWK38069.1"/>
    <property type="molecule type" value="Genomic_DNA"/>
</dbReference>
<evidence type="ECO:0000313" key="2">
    <source>
        <dbReference type="Proteomes" id="UP000214646"/>
    </source>
</evidence>
<accession>A0A225DLJ1</accession>
<dbReference type="OrthoDB" id="278148at2"/>
<dbReference type="Proteomes" id="UP000214646">
    <property type="component" value="Unassembled WGS sequence"/>
</dbReference>